<keyword evidence="4 7" id="KW-0812">Transmembrane</keyword>
<dbReference type="GO" id="GO:0005886">
    <property type="term" value="C:plasma membrane"/>
    <property type="evidence" value="ECO:0007669"/>
    <property type="project" value="UniProtKB-SubCell"/>
</dbReference>
<dbReference type="KEGG" id="dbc:MFMK1_002639"/>
<dbReference type="PANTHER" id="PTHR43163:SF6">
    <property type="entry name" value="DIPEPTIDE TRANSPORT SYSTEM PERMEASE PROTEIN DPPB-RELATED"/>
    <property type="match status" value="1"/>
</dbReference>
<dbReference type="Proteomes" id="UP001329915">
    <property type="component" value="Chromosome"/>
</dbReference>
<dbReference type="CDD" id="cd06261">
    <property type="entry name" value="TM_PBP2"/>
    <property type="match status" value="1"/>
</dbReference>
<feature type="transmembrane region" description="Helical" evidence="7">
    <location>
        <begin position="304"/>
        <end position="330"/>
    </location>
</feature>
<dbReference type="GO" id="GO:0055085">
    <property type="term" value="P:transmembrane transport"/>
    <property type="evidence" value="ECO:0007669"/>
    <property type="project" value="InterPro"/>
</dbReference>
<feature type="transmembrane region" description="Helical" evidence="7">
    <location>
        <begin position="258"/>
        <end position="284"/>
    </location>
</feature>
<comment type="subcellular location">
    <subcellularLocation>
        <location evidence="1 7">Cell membrane</location>
        <topology evidence="1 7">Multi-pass membrane protein</topology>
    </subcellularLocation>
</comment>
<keyword evidence="2 7" id="KW-0813">Transport</keyword>
<reference evidence="9 10" key="1">
    <citation type="submission" date="2023-04" db="EMBL/GenBank/DDBJ databases">
        <authorList>
            <person name="Hsu D."/>
        </authorList>
    </citation>
    <scope>NUCLEOTIDE SEQUENCE [LARGE SCALE GENOMIC DNA]</scope>
    <source>
        <strain evidence="9 10">MK1</strain>
    </source>
</reference>
<feature type="transmembrane region" description="Helical" evidence="7">
    <location>
        <begin position="104"/>
        <end position="125"/>
    </location>
</feature>
<evidence type="ECO:0000256" key="1">
    <source>
        <dbReference type="ARBA" id="ARBA00004651"/>
    </source>
</evidence>
<dbReference type="InterPro" id="IPR000515">
    <property type="entry name" value="MetI-like"/>
</dbReference>
<evidence type="ECO:0000256" key="7">
    <source>
        <dbReference type="RuleBase" id="RU363032"/>
    </source>
</evidence>
<keyword evidence="10" id="KW-1185">Reference proteome</keyword>
<dbReference type="AlphaFoldDB" id="A0AAU0URD3"/>
<name>A0AAU0URD3_9FIRM</name>
<keyword evidence="5 7" id="KW-1133">Transmembrane helix</keyword>
<feature type="transmembrane region" description="Helical" evidence="7">
    <location>
        <begin position="204"/>
        <end position="222"/>
    </location>
</feature>
<evidence type="ECO:0000256" key="2">
    <source>
        <dbReference type="ARBA" id="ARBA00022448"/>
    </source>
</evidence>
<evidence type="ECO:0000259" key="8">
    <source>
        <dbReference type="PROSITE" id="PS50928"/>
    </source>
</evidence>
<dbReference type="PROSITE" id="PS50928">
    <property type="entry name" value="ABC_TM1"/>
    <property type="match status" value="1"/>
</dbReference>
<proteinExistence type="inferred from homology"/>
<evidence type="ECO:0000256" key="6">
    <source>
        <dbReference type="ARBA" id="ARBA00023136"/>
    </source>
</evidence>
<keyword evidence="6 7" id="KW-0472">Membrane</keyword>
<organism evidence="9 10">
    <name type="scientific">Metallumcola ferriviriculae</name>
    <dbReference type="NCBI Taxonomy" id="3039180"/>
    <lineage>
        <taxon>Bacteria</taxon>
        <taxon>Bacillati</taxon>
        <taxon>Bacillota</taxon>
        <taxon>Clostridia</taxon>
        <taxon>Neomoorellales</taxon>
        <taxon>Desulfitibacteraceae</taxon>
        <taxon>Metallumcola</taxon>
    </lineage>
</organism>
<evidence type="ECO:0000256" key="3">
    <source>
        <dbReference type="ARBA" id="ARBA00022475"/>
    </source>
</evidence>
<feature type="domain" description="ABC transmembrane type-1" evidence="8">
    <location>
        <begin position="98"/>
        <end position="323"/>
    </location>
</feature>
<dbReference type="RefSeq" id="WP_366922196.1">
    <property type="nucleotide sequence ID" value="NZ_CP121694.1"/>
</dbReference>
<dbReference type="InterPro" id="IPR045621">
    <property type="entry name" value="BPD_transp_1_N"/>
</dbReference>
<feature type="transmembrane region" description="Helical" evidence="7">
    <location>
        <begin position="137"/>
        <end position="160"/>
    </location>
</feature>
<evidence type="ECO:0000256" key="4">
    <source>
        <dbReference type="ARBA" id="ARBA00022692"/>
    </source>
</evidence>
<gene>
    <name evidence="9" type="ORF">MFMK1_002639</name>
</gene>
<evidence type="ECO:0000313" key="10">
    <source>
        <dbReference type="Proteomes" id="UP001329915"/>
    </source>
</evidence>
<dbReference type="InterPro" id="IPR035906">
    <property type="entry name" value="MetI-like_sf"/>
</dbReference>
<dbReference type="Pfam" id="PF19300">
    <property type="entry name" value="BPD_transp_1_N"/>
    <property type="match status" value="1"/>
</dbReference>
<dbReference type="SUPFAM" id="SSF161098">
    <property type="entry name" value="MetI-like"/>
    <property type="match status" value="1"/>
</dbReference>
<dbReference type="Pfam" id="PF00528">
    <property type="entry name" value="BPD_transp_1"/>
    <property type="match status" value="1"/>
</dbReference>
<keyword evidence="3" id="KW-1003">Cell membrane</keyword>
<evidence type="ECO:0000256" key="5">
    <source>
        <dbReference type="ARBA" id="ARBA00022989"/>
    </source>
</evidence>
<comment type="similarity">
    <text evidence="7">Belongs to the binding-protein-dependent transport system permease family.</text>
</comment>
<sequence length="336" mass="36771">MKSIKILERLLIAVPIMLAVAVLVFLFMRMTPGDPIDLMMGSGGNVSEAEVTALTKEFNLDKPLHVQLGIFLKDIATGDFGESFTQREPVTGIIKKALPATVELAFGAAFFALIFAIPIGVYSAVKQNSVMDRASMAFSFLGISMPAFWFAIILIIVFGVKLQWLPITGRLDYGVQLEHITGFYLVDSIVTGNWAAFKNAASHLILPSVALGMQLLSILARVSRSSMLEVLRQDYVMLARAKGLREFTVIVKHAMRNALIPTVTVLGIQVGVLLGGNMIVETVFGWPGLGRLAVDAIFNRDFPLIQAVVMFYALTFIVANLVVDVLYTYINPKISL</sequence>
<dbReference type="EMBL" id="CP121694">
    <property type="protein sequence ID" value="WRO22799.1"/>
    <property type="molecule type" value="Genomic_DNA"/>
</dbReference>
<evidence type="ECO:0000313" key="9">
    <source>
        <dbReference type="EMBL" id="WRO22799.1"/>
    </source>
</evidence>
<dbReference type="PANTHER" id="PTHR43163">
    <property type="entry name" value="DIPEPTIDE TRANSPORT SYSTEM PERMEASE PROTEIN DPPB-RELATED"/>
    <property type="match status" value="1"/>
</dbReference>
<feature type="transmembrane region" description="Helical" evidence="7">
    <location>
        <begin position="12"/>
        <end position="30"/>
    </location>
</feature>
<dbReference type="Gene3D" id="1.10.3720.10">
    <property type="entry name" value="MetI-like"/>
    <property type="match status" value="1"/>
</dbReference>
<accession>A0AAU0URD3</accession>
<protein>
    <submittedName>
        <fullName evidence="9">ABC transporter permease</fullName>
    </submittedName>
</protein>